<evidence type="ECO:0000313" key="9">
    <source>
        <dbReference type="Proteomes" id="UP001196413"/>
    </source>
</evidence>
<evidence type="ECO:0000256" key="2">
    <source>
        <dbReference type="ARBA" id="ARBA00022741"/>
    </source>
</evidence>
<organism evidence="8 9">
    <name type="scientific">Parelaphostrongylus tenuis</name>
    <name type="common">Meningeal worm</name>
    <dbReference type="NCBI Taxonomy" id="148309"/>
    <lineage>
        <taxon>Eukaryota</taxon>
        <taxon>Metazoa</taxon>
        <taxon>Ecdysozoa</taxon>
        <taxon>Nematoda</taxon>
        <taxon>Chromadorea</taxon>
        <taxon>Rhabditida</taxon>
        <taxon>Rhabditina</taxon>
        <taxon>Rhabditomorpha</taxon>
        <taxon>Strongyloidea</taxon>
        <taxon>Metastrongylidae</taxon>
        <taxon>Parelaphostrongylus</taxon>
    </lineage>
</organism>
<accession>A0AAD5QMZ3</accession>
<keyword evidence="3" id="KW-0378">Hydrolase</keyword>
<dbReference type="GO" id="GO:0005524">
    <property type="term" value="F:ATP binding"/>
    <property type="evidence" value="ECO:0007669"/>
    <property type="project" value="UniProtKB-KW"/>
</dbReference>
<dbReference type="GO" id="GO:0004386">
    <property type="term" value="F:helicase activity"/>
    <property type="evidence" value="ECO:0007669"/>
    <property type="project" value="UniProtKB-KW"/>
</dbReference>
<feature type="region of interest" description="Disordered" evidence="6">
    <location>
        <begin position="34"/>
        <end position="149"/>
    </location>
</feature>
<name>A0AAD5QMZ3_PARTN</name>
<dbReference type="GO" id="GO:0046872">
    <property type="term" value="F:metal ion binding"/>
    <property type="evidence" value="ECO:0007669"/>
    <property type="project" value="UniProtKB-KW"/>
</dbReference>
<dbReference type="EMBL" id="JAHQIW010003307">
    <property type="protein sequence ID" value="KAJ1358153.1"/>
    <property type="molecule type" value="Genomic_DNA"/>
</dbReference>
<evidence type="ECO:0000259" key="7">
    <source>
        <dbReference type="Pfam" id="PF08696"/>
    </source>
</evidence>
<evidence type="ECO:0000256" key="1">
    <source>
        <dbReference type="ARBA" id="ARBA00022723"/>
    </source>
</evidence>
<evidence type="ECO:0000256" key="3">
    <source>
        <dbReference type="ARBA" id="ARBA00022801"/>
    </source>
</evidence>
<evidence type="ECO:0000256" key="4">
    <source>
        <dbReference type="ARBA" id="ARBA00022806"/>
    </source>
</evidence>
<protein>
    <recommendedName>
        <fullName evidence="7">DNA replication factor Dna2 N-terminal domain-containing protein</fullName>
    </recommendedName>
</protein>
<feature type="domain" description="DNA replication factor Dna2 N-terminal" evidence="7">
    <location>
        <begin position="221"/>
        <end position="319"/>
    </location>
</feature>
<keyword evidence="5" id="KW-0067">ATP-binding</keyword>
<sequence length="323" mass="35752">MRIYANIRRPLRLFVIEFCRASWPHQSITMKRPLCDQTSQNSPGSNAPKNSAKDVKRIKSSEALLERKASTPMKRTPKVDATTSGHSDFSDWDESPIKQMACSTELQSDKGAEKENSEFENSFDDPVILGSTKEESMPCPSTIKSPKKRSAAIRVLETSHEPGEKNLKTGIQEAEIPTAKKLDSGVLGFPSLNDPDTVVELTVRTVKHEDGLVDLICTTGDGRESVVYLQDQWADLTVEPNTLIKVIGAKPWGDNDWLVSNECGVIVVSPDTLVPCTSITSATWCTRKVVLNERFRGPIVANKAMLIGTVVHELFQVRLNYPV</sequence>
<feature type="compositionally biased region" description="Basic and acidic residues" evidence="6">
    <location>
        <begin position="107"/>
        <end position="117"/>
    </location>
</feature>
<evidence type="ECO:0000256" key="6">
    <source>
        <dbReference type="SAM" id="MobiDB-lite"/>
    </source>
</evidence>
<reference evidence="8" key="1">
    <citation type="submission" date="2021-06" db="EMBL/GenBank/DDBJ databases">
        <title>Parelaphostrongylus tenuis whole genome reference sequence.</title>
        <authorList>
            <person name="Garwood T.J."/>
            <person name="Larsen P.A."/>
            <person name="Fountain-Jones N.M."/>
            <person name="Garbe J.R."/>
            <person name="Macchietto M.G."/>
            <person name="Kania S.A."/>
            <person name="Gerhold R.W."/>
            <person name="Richards J.E."/>
            <person name="Wolf T.M."/>
        </authorList>
    </citation>
    <scope>NUCLEOTIDE SEQUENCE</scope>
    <source>
        <strain evidence="8">MNPRO001-30</strain>
        <tissue evidence="8">Meninges</tissue>
    </source>
</reference>
<dbReference type="AlphaFoldDB" id="A0AAD5QMZ3"/>
<comment type="caution">
    <text evidence="8">The sequence shown here is derived from an EMBL/GenBank/DDBJ whole genome shotgun (WGS) entry which is preliminary data.</text>
</comment>
<evidence type="ECO:0000256" key="5">
    <source>
        <dbReference type="ARBA" id="ARBA00022840"/>
    </source>
</evidence>
<keyword evidence="2" id="KW-0547">Nucleotide-binding</keyword>
<dbReference type="Proteomes" id="UP001196413">
    <property type="component" value="Unassembled WGS sequence"/>
</dbReference>
<dbReference type="Pfam" id="PF08696">
    <property type="entry name" value="Dna2"/>
    <property type="match status" value="1"/>
</dbReference>
<proteinExistence type="predicted"/>
<feature type="compositionally biased region" description="Polar residues" evidence="6">
    <location>
        <begin position="36"/>
        <end position="49"/>
    </location>
</feature>
<dbReference type="GO" id="GO:0016787">
    <property type="term" value="F:hydrolase activity"/>
    <property type="evidence" value="ECO:0007669"/>
    <property type="project" value="UniProtKB-KW"/>
</dbReference>
<keyword evidence="1" id="KW-0479">Metal-binding</keyword>
<evidence type="ECO:0000313" key="8">
    <source>
        <dbReference type="EMBL" id="KAJ1358153.1"/>
    </source>
</evidence>
<gene>
    <name evidence="8" type="ORF">KIN20_016477</name>
</gene>
<feature type="compositionally biased region" description="Basic and acidic residues" evidence="6">
    <location>
        <begin position="51"/>
        <end position="69"/>
    </location>
</feature>
<keyword evidence="4" id="KW-0347">Helicase</keyword>
<keyword evidence="9" id="KW-1185">Reference proteome</keyword>
<dbReference type="InterPro" id="IPR014808">
    <property type="entry name" value="DNA_replication_fac_Dna2_N"/>
</dbReference>